<dbReference type="AlphaFoldDB" id="A0A0N4XZC3"/>
<organism evidence="3">
    <name type="scientific">Nippostrongylus brasiliensis</name>
    <name type="common">Rat hookworm</name>
    <dbReference type="NCBI Taxonomy" id="27835"/>
    <lineage>
        <taxon>Eukaryota</taxon>
        <taxon>Metazoa</taxon>
        <taxon>Ecdysozoa</taxon>
        <taxon>Nematoda</taxon>
        <taxon>Chromadorea</taxon>
        <taxon>Rhabditida</taxon>
        <taxon>Rhabditina</taxon>
        <taxon>Rhabditomorpha</taxon>
        <taxon>Strongyloidea</taxon>
        <taxon>Heligmosomidae</taxon>
        <taxon>Nippostrongylus</taxon>
    </lineage>
</organism>
<dbReference type="STRING" id="27835.A0A0N4XZC3"/>
<dbReference type="EMBL" id="UYSL01020017">
    <property type="protein sequence ID" value="VDL72106.1"/>
    <property type="molecule type" value="Genomic_DNA"/>
</dbReference>
<keyword evidence="2" id="KW-1185">Reference proteome</keyword>
<sequence length="103" mass="11986">MAEHFERAFFKESSISINNKERILTSSKKTPPYNRKIGLSYKPFAQETKVGFVLKNKMTRKVHRVYLTLLRGTKEGHKTLPAHCFPALLKFLSRLVILQIVRL</sequence>
<gene>
    <name evidence="1" type="ORF">NBR_LOCUS8517</name>
</gene>
<name>A0A0N4XZC3_NIPBR</name>
<evidence type="ECO:0000313" key="1">
    <source>
        <dbReference type="EMBL" id="VDL72106.1"/>
    </source>
</evidence>
<dbReference type="WBParaSite" id="NBR_0000851601-mRNA-1">
    <property type="protein sequence ID" value="NBR_0000851601-mRNA-1"/>
    <property type="gene ID" value="NBR_0000851601"/>
</dbReference>
<accession>A0A0N4XZC3</accession>
<reference evidence="1 2" key="2">
    <citation type="submission" date="2018-11" db="EMBL/GenBank/DDBJ databases">
        <authorList>
            <consortium name="Pathogen Informatics"/>
        </authorList>
    </citation>
    <scope>NUCLEOTIDE SEQUENCE [LARGE SCALE GENOMIC DNA]</scope>
</reference>
<proteinExistence type="predicted"/>
<protein>
    <submittedName>
        <fullName evidence="3">60S ribosomal protein L6</fullName>
    </submittedName>
</protein>
<evidence type="ECO:0000313" key="3">
    <source>
        <dbReference type="WBParaSite" id="NBR_0000851601-mRNA-1"/>
    </source>
</evidence>
<reference evidence="3" key="1">
    <citation type="submission" date="2017-02" db="UniProtKB">
        <authorList>
            <consortium name="WormBaseParasite"/>
        </authorList>
    </citation>
    <scope>IDENTIFICATION</scope>
</reference>
<dbReference type="Proteomes" id="UP000271162">
    <property type="component" value="Unassembled WGS sequence"/>
</dbReference>
<evidence type="ECO:0000313" key="2">
    <source>
        <dbReference type="Proteomes" id="UP000271162"/>
    </source>
</evidence>